<accession>A0A1Y2HWQ9</accession>
<gene>
    <name evidence="1" type="ORF">BCR44DRAFT_307933</name>
</gene>
<evidence type="ECO:0000313" key="1">
    <source>
        <dbReference type="EMBL" id="ORZ38191.1"/>
    </source>
</evidence>
<protein>
    <submittedName>
        <fullName evidence="1">Uncharacterized protein</fullName>
    </submittedName>
</protein>
<sequence length="247" mass="27695">MFRDWMKVSSEVQACAERITLMVCVIEPELRFFSTFSLPASSFLIPSDTHLTLLLSGARCERVVSMCLLFDWRYESSILLFLCNIAFPLHHPNSHSFNTGINQTAHDNTTHCYPLAFPYDMHNGQVRAADPPVNARVVPWRLPPAVHYQPGDLPLRADPIYQAHLDDMAQAENNQAQEDIGKAIGLNGTAAFWILEFCKNPFLYAIADPFHLLCENVIPNLWKISAGSSGFVRGTSSDTTLAQNTRL</sequence>
<dbReference type="EMBL" id="MCFL01000009">
    <property type="protein sequence ID" value="ORZ38191.1"/>
    <property type="molecule type" value="Genomic_DNA"/>
</dbReference>
<name>A0A1Y2HWQ9_9FUNG</name>
<reference evidence="1 2" key="1">
    <citation type="submission" date="2016-07" db="EMBL/GenBank/DDBJ databases">
        <title>Pervasive Adenine N6-methylation of Active Genes in Fungi.</title>
        <authorList>
            <consortium name="DOE Joint Genome Institute"/>
            <person name="Mondo S.J."/>
            <person name="Dannebaum R.O."/>
            <person name="Kuo R.C."/>
            <person name="Labutti K."/>
            <person name="Haridas S."/>
            <person name="Kuo A."/>
            <person name="Salamov A."/>
            <person name="Ahrendt S.R."/>
            <person name="Lipzen A."/>
            <person name="Sullivan W."/>
            <person name="Andreopoulos W.B."/>
            <person name="Clum A."/>
            <person name="Lindquist E."/>
            <person name="Daum C."/>
            <person name="Ramamoorthy G.K."/>
            <person name="Gryganskyi A."/>
            <person name="Culley D."/>
            <person name="Magnuson J.K."/>
            <person name="James T.Y."/>
            <person name="O'Malley M.A."/>
            <person name="Stajich J.E."/>
            <person name="Spatafora J.W."/>
            <person name="Visel A."/>
            <person name="Grigoriev I.V."/>
        </authorList>
    </citation>
    <scope>NUCLEOTIDE SEQUENCE [LARGE SCALE GENOMIC DNA]</scope>
    <source>
        <strain evidence="1 2">PL171</strain>
    </source>
</reference>
<comment type="caution">
    <text evidence="1">The sequence shown here is derived from an EMBL/GenBank/DDBJ whole genome shotgun (WGS) entry which is preliminary data.</text>
</comment>
<evidence type="ECO:0000313" key="2">
    <source>
        <dbReference type="Proteomes" id="UP000193411"/>
    </source>
</evidence>
<keyword evidence="2" id="KW-1185">Reference proteome</keyword>
<proteinExistence type="predicted"/>
<dbReference type="AlphaFoldDB" id="A0A1Y2HWQ9"/>
<dbReference type="Proteomes" id="UP000193411">
    <property type="component" value="Unassembled WGS sequence"/>
</dbReference>
<organism evidence="1 2">
    <name type="scientific">Catenaria anguillulae PL171</name>
    <dbReference type="NCBI Taxonomy" id="765915"/>
    <lineage>
        <taxon>Eukaryota</taxon>
        <taxon>Fungi</taxon>
        <taxon>Fungi incertae sedis</taxon>
        <taxon>Blastocladiomycota</taxon>
        <taxon>Blastocladiomycetes</taxon>
        <taxon>Blastocladiales</taxon>
        <taxon>Catenariaceae</taxon>
        <taxon>Catenaria</taxon>
    </lineage>
</organism>